<reference evidence="3 4" key="1">
    <citation type="submission" date="2020-05" db="EMBL/GenBank/DDBJ databases">
        <title>Genomic Encyclopedia of Type Strains, Phase IV (KMG-V): Genome sequencing to study the core and pangenomes of soil and plant-associated prokaryotes.</title>
        <authorList>
            <person name="Whitman W."/>
        </authorList>
    </citation>
    <scope>NUCLEOTIDE SEQUENCE [LARGE SCALE GENOMIC DNA]</scope>
    <source>
        <strain evidence="3 4">9A</strain>
    </source>
</reference>
<accession>A0ABX2FUC4</accession>
<dbReference type="EMBL" id="JABSNP010000020">
    <property type="protein sequence ID" value="NRT20791.1"/>
    <property type="molecule type" value="Genomic_DNA"/>
</dbReference>
<proteinExistence type="predicted"/>
<dbReference type="RefSeq" id="WP_173811555.1">
    <property type="nucleotide sequence ID" value="NZ_JABSNP010000020.1"/>
</dbReference>
<protein>
    <recommendedName>
        <fullName evidence="5">DUF2961 domain-containing protein</fullName>
    </recommendedName>
</protein>
<name>A0ABX2FUC4_9BACT</name>
<evidence type="ECO:0008006" key="5">
    <source>
        <dbReference type="Google" id="ProtNLM"/>
    </source>
</evidence>
<organism evidence="3 4">
    <name type="scientific">Hymenobacter caeli</name>
    <dbReference type="NCBI Taxonomy" id="2735894"/>
    <lineage>
        <taxon>Bacteria</taxon>
        <taxon>Pseudomonadati</taxon>
        <taxon>Bacteroidota</taxon>
        <taxon>Cytophagia</taxon>
        <taxon>Cytophagales</taxon>
        <taxon>Hymenobacteraceae</taxon>
        <taxon>Hymenobacter</taxon>
    </lineage>
</organism>
<keyword evidence="4" id="KW-1185">Reference proteome</keyword>
<feature type="signal peptide" evidence="2">
    <location>
        <begin position="1"/>
        <end position="19"/>
    </location>
</feature>
<feature type="chain" id="PRO_5046876226" description="DUF2961 domain-containing protein" evidence="2">
    <location>
        <begin position="20"/>
        <end position="329"/>
    </location>
</feature>
<evidence type="ECO:0000313" key="4">
    <source>
        <dbReference type="Proteomes" id="UP000779507"/>
    </source>
</evidence>
<dbReference type="Proteomes" id="UP000779507">
    <property type="component" value="Unassembled WGS sequence"/>
</dbReference>
<gene>
    <name evidence="3" type="ORF">HNP98_003635</name>
</gene>
<evidence type="ECO:0000256" key="1">
    <source>
        <dbReference type="SAM" id="MobiDB-lite"/>
    </source>
</evidence>
<evidence type="ECO:0000313" key="3">
    <source>
        <dbReference type="EMBL" id="NRT20791.1"/>
    </source>
</evidence>
<keyword evidence="2" id="KW-0732">Signal</keyword>
<evidence type="ECO:0000256" key="2">
    <source>
        <dbReference type="SAM" id="SignalP"/>
    </source>
</evidence>
<sequence length="329" mass="35698">MLQTSRARFVGRAAGLALAAVLLAAAGRAQPVPNPGERIADLITFGAQASPAWGDDDHSQTFFFLMPEGQRDPVYIRIWDPDCGGKNDDLKGGADTRTEFSLYGGPGTFSGAQARDPRPTSPVPPGRLLQRQVFGAEARYDGQWYTFGPLNPLEAEPAPEFQGRVFKVVARGLSGNDGNVYRYFFSTSGVQNQAVEGGNAFTYEYCFRLPPTNHQATVHLYPFVGKGVISIKQSNFDMDAGAKMAVFSVAKNGQPAAVSGDGVWASSVLPVLPAEHGLSLDFRLTSVAKNPNDLVFYVTDQYEKALPFFAIPLGGPPKYRYDVDVKIHR</sequence>
<feature type="region of interest" description="Disordered" evidence="1">
    <location>
        <begin position="106"/>
        <end position="126"/>
    </location>
</feature>
<comment type="caution">
    <text evidence="3">The sequence shown here is derived from an EMBL/GenBank/DDBJ whole genome shotgun (WGS) entry which is preliminary data.</text>
</comment>